<organism evidence="1 2">
    <name type="scientific">Blattamonas nauphoetae</name>
    <dbReference type="NCBI Taxonomy" id="2049346"/>
    <lineage>
        <taxon>Eukaryota</taxon>
        <taxon>Metamonada</taxon>
        <taxon>Preaxostyla</taxon>
        <taxon>Oxymonadida</taxon>
        <taxon>Blattamonas</taxon>
    </lineage>
</organism>
<evidence type="ECO:0000313" key="2">
    <source>
        <dbReference type="Proteomes" id="UP001281761"/>
    </source>
</evidence>
<dbReference type="InterPro" id="IPR011050">
    <property type="entry name" value="Pectin_lyase_fold/virulence"/>
</dbReference>
<evidence type="ECO:0000313" key="1">
    <source>
        <dbReference type="EMBL" id="KAK2943850.1"/>
    </source>
</evidence>
<dbReference type="Proteomes" id="UP001281761">
    <property type="component" value="Unassembled WGS sequence"/>
</dbReference>
<gene>
    <name evidence="1" type="ORF">BLNAU_21241</name>
</gene>
<dbReference type="SUPFAM" id="SSF51126">
    <property type="entry name" value="Pectin lyase-like"/>
    <property type="match status" value="1"/>
</dbReference>
<comment type="caution">
    <text evidence="1">The sequence shown here is derived from an EMBL/GenBank/DDBJ whole genome shotgun (WGS) entry which is preliminary data.</text>
</comment>
<name>A0ABQ9WWF6_9EUKA</name>
<sequence length="1407" mass="152132">MIGSSVWGSNNHLSGSTVRDMNSGGSMLCSNMTFRWCSTTSDERPSSLASNENIITDHTYDGNKGNDSDTRLNITTDTTFMNCIFQHLNYTTVESNDGGATTSVVGGCILLMGSYENRLQSTLTVSSCSFDDWYPRKSKSIRQSGGGIGTFSSSAPLSIVESNFTLSGVNSIQPNGGFLSIQYLEDTSSSVTISNCRIQGDGNASDSCLYFRYCDCGSGGFTISDTEIVNISYSSVISNITGVQPIVVTQSNLVHGSLLVKYGVVSTLDPLLIVDCTLDGFSITLSKSNSDFYFVGTTFHTSSVSSSTTFLSFKCPCFVIFQGCLFDGCETSRDGMISCSTSVSLTLDTCAMSKCKTKDSISSLFDLSSSTFKAYSCTFAAITGVYSTVLAIKKNGSVLMENCRFDLEPSTKADFRFDKASPSLLNTSSIIGCTSNRVIRVTTDGKTLTTCSLFEVCPLPHPKSEIELVAETDQDGKPIETTNTLWPEIQQLEENSSTIISLSDGWFTESSHLSIKTDIEIVGNGTESVHLTFEESPRPHTTKLKAVLNVKAGANLTVRSMTLLPTSFSSAFIAMSEEGNLTVKTIVVSSSALIVVSGTGSLFLSDTLFLTISRTLTIDVNGSVQSGSCVDGLTSGSISIQFCKFGACSSNGRAGAIDVVSNGSKSRVEMEGCQFDMNKAESEMNEAEKGDDVVLKDFSDEQLTLNFTAIESFPSIIPFLINSDHTHVPPPHTLHFSPTGFNTPLAWSPPYTLHETRLSELTLQSLLDSRLHNNVHTSIITDFEFNETMKPFILENASACVTLVHKSRITVTQPTKEIFGTLLNASLGLETLSQRGGVAFCHSCNVTVKECEFSSCSAQHGGVIFLELESCRATAKDNGVAVGRGGAICVNGATAAETPISLTGCSFEKNTAAFGNDVFVEKSVLDDKGPDRLKGCKGESRSDWPHLEIEGITKEENESEWTRISTFIDFPTIHVLYSGTDDTKCRFSNTFCRTLPHAFQYLNETFPNGTPYPHSAILSESFIFQPMILENVNMMLGGNPRVELKSTIAAGSSMFTVKGGSRLTISSFEFVHKANHTIVSVTSSEGWLEMRSCDVTVKSGTFSHTSFIHKPACFIPTHPITRWRTRISLFVIVIETSGDLIFQTNNFTKIQSDLVTGQYVSMKGHNFKQQVIPEEWEKSYSPNDLATLCGEDTSLAQDHKWRRGSLVLSSGGLSTGAKISATISTDFSDSQKSWAPWAQCLTPANCGSSEFQCSTLDSALESASLNSLKVITLSSPSSLERGMTVAGTRTVRSSNSTQREVTVSLRSSVTVAGGDLSFLTIRFASDNVSAYSNGENTRSASLFVVGSGSLSLTSCSLSSFTLNSYPLISHTVGSLSLDTSHAEFLIRHTPLFLPFVLSEKSEIRRKR</sequence>
<protein>
    <submittedName>
        <fullName evidence="1">Uncharacterized protein</fullName>
    </submittedName>
</protein>
<accession>A0ABQ9WWF6</accession>
<dbReference type="EMBL" id="JARBJD010000325">
    <property type="protein sequence ID" value="KAK2943850.1"/>
    <property type="molecule type" value="Genomic_DNA"/>
</dbReference>
<proteinExistence type="predicted"/>
<reference evidence="1 2" key="1">
    <citation type="journal article" date="2022" name="bioRxiv">
        <title>Genomics of Preaxostyla Flagellates Illuminates Evolutionary Transitions and the Path Towards Mitochondrial Loss.</title>
        <authorList>
            <person name="Novak L.V.F."/>
            <person name="Treitli S.C."/>
            <person name="Pyrih J."/>
            <person name="Halakuc P."/>
            <person name="Pipaliya S.V."/>
            <person name="Vacek V."/>
            <person name="Brzon O."/>
            <person name="Soukal P."/>
            <person name="Eme L."/>
            <person name="Dacks J.B."/>
            <person name="Karnkowska A."/>
            <person name="Elias M."/>
            <person name="Hampl V."/>
        </authorList>
    </citation>
    <scope>NUCLEOTIDE SEQUENCE [LARGE SCALE GENOMIC DNA]</scope>
    <source>
        <strain evidence="1">NAU3</strain>
        <tissue evidence="1">Gut</tissue>
    </source>
</reference>
<keyword evidence="2" id="KW-1185">Reference proteome</keyword>